<dbReference type="OrthoDB" id="308652at2759"/>
<dbReference type="Pfam" id="PF03031">
    <property type="entry name" value="NIF"/>
    <property type="match status" value="1"/>
</dbReference>
<dbReference type="RefSeq" id="XP_001430773.1">
    <property type="nucleotide sequence ID" value="XM_001430736.1"/>
</dbReference>
<accession>A0BXV8</accession>
<dbReference type="Gene3D" id="3.40.50.1000">
    <property type="entry name" value="HAD superfamily/HAD-like"/>
    <property type="match status" value="1"/>
</dbReference>
<name>A0BXV8_PARTE</name>
<feature type="region of interest" description="Disordered" evidence="1">
    <location>
        <begin position="209"/>
        <end position="228"/>
    </location>
</feature>
<evidence type="ECO:0000259" key="2">
    <source>
        <dbReference type="PROSITE" id="PS50969"/>
    </source>
</evidence>
<dbReference type="GeneID" id="5016557"/>
<keyword evidence="4" id="KW-1185">Reference proteome</keyword>
<dbReference type="FunFam" id="3.40.50.1000:FF:000184">
    <property type="entry name" value="Uncharacterized protein"/>
    <property type="match status" value="1"/>
</dbReference>
<dbReference type="PANTHER" id="PTHR12210">
    <property type="entry name" value="DULLARD PROTEIN PHOSPHATASE"/>
    <property type="match status" value="1"/>
</dbReference>
<dbReference type="OMA" id="RELDHRY"/>
<dbReference type="PROSITE" id="PS50969">
    <property type="entry name" value="FCP1"/>
    <property type="match status" value="1"/>
</dbReference>
<sequence length="715" mass="82980">MFCSKLNSKASDYLNILDVSSCSNKSRGSFKENQPDNRNFTPKNPSNRPQTARLDYSNPQKVKQFLNNLVQDEVNKATTQLFGQNVLKKKENQICDNKGDGQFSSRTSYLVKQNTPKNNETFLKSTFIAPEQNRELDHRYFQNLYYQYNKKNDQSSSSSNSKGNLKSCQNTLNQLTKQNNQKHSTPIRQNTINNENINTINMLLNSNQKNAPQNLNTKNQNSSSKKTYPQMINKSYLESFNSLKQKLDNTIQSKQSSSKKNMEKVINISPLNSPKLKGDSSNNYSQCNDQTFQQSIIKLLLEKEQLWNDIFHLIESSTYSNLIQKSDQLLNLITQINERQNSEYLFKIEPKILETLLYESQANFILISESQDQDRNEDHNVKNLIQYILNSNLYVFQVLQGTTLNHQVQNSIKQRIELRCQNSRKQSTKGSQGLQKNNFIIKSILGLMIDEIVRPEIQLNISNIANTLDQFLAQQRKLCSLIEKLIPQKMGKVGNGNQKEYTLVLDLDETLVHYQEFPKGGGQFLVRPFAEEFLEALSKYYDIVIFTAALPDYANFIIDIIDKNEVVQQRLYRDQTVFKDEVYIKDLSILNKNLSKVIIVDNMPENFQLQPENGIYIQSWFGDVKDRALKDLQPLLECILIILINRNCYKKVQRCKSGFELIQRTDDRKSLIGNQKSILMSLIELKYYQFCYWNQNILFLAIKFMLLFVEISLIS</sequence>
<evidence type="ECO:0000313" key="4">
    <source>
        <dbReference type="Proteomes" id="UP000000600"/>
    </source>
</evidence>
<reference evidence="3 4" key="1">
    <citation type="journal article" date="2006" name="Nature">
        <title>Global trends of whole-genome duplications revealed by the ciliate Paramecium tetraurelia.</title>
        <authorList>
            <consortium name="Genoscope"/>
            <person name="Aury J.-M."/>
            <person name="Jaillon O."/>
            <person name="Duret L."/>
            <person name="Noel B."/>
            <person name="Jubin C."/>
            <person name="Porcel B.M."/>
            <person name="Segurens B."/>
            <person name="Daubin V."/>
            <person name="Anthouard V."/>
            <person name="Aiach N."/>
            <person name="Arnaiz O."/>
            <person name="Billaut A."/>
            <person name="Beisson J."/>
            <person name="Blanc I."/>
            <person name="Bouhouche K."/>
            <person name="Camara F."/>
            <person name="Duharcourt S."/>
            <person name="Guigo R."/>
            <person name="Gogendeau D."/>
            <person name="Katinka M."/>
            <person name="Keller A.-M."/>
            <person name="Kissmehl R."/>
            <person name="Klotz C."/>
            <person name="Koll F."/>
            <person name="Le Moue A."/>
            <person name="Lepere C."/>
            <person name="Malinsky S."/>
            <person name="Nowacki M."/>
            <person name="Nowak J.K."/>
            <person name="Plattner H."/>
            <person name="Poulain J."/>
            <person name="Ruiz F."/>
            <person name="Serrano V."/>
            <person name="Zagulski M."/>
            <person name="Dessen P."/>
            <person name="Betermier M."/>
            <person name="Weissenbach J."/>
            <person name="Scarpelli C."/>
            <person name="Schachter V."/>
            <person name="Sperling L."/>
            <person name="Meyer E."/>
            <person name="Cohen J."/>
            <person name="Wincker P."/>
        </authorList>
    </citation>
    <scope>NUCLEOTIDE SEQUENCE [LARGE SCALE GENOMIC DNA]</scope>
    <source>
        <strain evidence="3 4">Stock d4-2</strain>
    </source>
</reference>
<dbReference type="InterPro" id="IPR004274">
    <property type="entry name" value="FCP1_dom"/>
</dbReference>
<dbReference type="InterPro" id="IPR023214">
    <property type="entry name" value="HAD_sf"/>
</dbReference>
<feature type="domain" description="FCP1 homology" evidence="2">
    <location>
        <begin position="496"/>
        <end position="639"/>
    </location>
</feature>
<dbReference type="CDD" id="cd07521">
    <property type="entry name" value="HAD_FCP1-like"/>
    <property type="match status" value="1"/>
</dbReference>
<dbReference type="SUPFAM" id="SSF56784">
    <property type="entry name" value="HAD-like"/>
    <property type="match status" value="1"/>
</dbReference>
<organism evidence="3 4">
    <name type="scientific">Paramecium tetraurelia</name>
    <dbReference type="NCBI Taxonomy" id="5888"/>
    <lineage>
        <taxon>Eukaryota</taxon>
        <taxon>Sar</taxon>
        <taxon>Alveolata</taxon>
        <taxon>Ciliophora</taxon>
        <taxon>Intramacronucleata</taxon>
        <taxon>Oligohymenophorea</taxon>
        <taxon>Peniculida</taxon>
        <taxon>Parameciidae</taxon>
        <taxon>Paramecium</taxon>
    </lineage>
</organism>
<evidence type="ECO:0000313" key="3">
    <source>
        <dbReference type="EMBL" id="CAK63375.1"/>
    </source>
</evidence>
<feature type="compositionally biased region" description="Polar residues" evidence="1">
    <location>
        <begin position="36"/>
        <end position="50"/>
    </location>
</feature>
<dbReference type="InterPro" id="IPR036412">
    <property type="entry name" value="HAD-like_sf"/>
</dbReference>
<dbReference type="GO" id="GO:0004721">
    <property type="term" value="F:phosphoprotein phosphatase activity"/>
    <property type="evidence" value="ECO:0000318"/>
    <property type="project" value="GO_Central"/>
</dbReference>
<dbReference type="InParanoid" id="A0BXV8"/>
<dbReference type="Proteomes" id="UP000000600">
    <property type="component" value="Unassembled WGS sequence"/>
</dbReference>
<protein>
    <recommendedName>
        <fullName evidence="2">FCP1 homology domain-containing protein</fullName>
    </recommendedName>
</protein>
<dbReference type="HOGENOM" id="CLU_409102_0_0_1"/>
<dbReference type="AlphaFoldDB" id="A0BXV8"/>
<gene>
    <name evidence="3" type="ORF">GSPATT00033228001</name>
</gene>
<dbReference type="SMART" id="SM00577">
    <property type="entry name" value="CPDc"/>
    <property type="match status" value="1"/>
</dbReference>
<proteinExistence type="predicted"/>
<dbReference type="KEGG" id="ptm:GSPATT00033228001"/>
<dbReference type="EMBL" id="CT868025">
    <property type="protein sequence ID" value="CAK63375.1"/>
    <property type="molecule type" value="Genomic_DNA"/>
</dbReference>
<feature type="region of interest" description="Disordered" evidence="1">
    <location>
        <begin position="25"/>
        <end position="52"/>
    </location>
</feature>
<dbReference type="STRING" id="5888.A0BXV8"/>
<evidence type="ECO:0000256" key="1">
    <source>
        <dbReference type="SAM" id="MobiDB-lite"/>
    </source>
</evidence>
<dbReference type="InterPro" id="IPR050365">
    <property type="entry name" value="TIM50"/>
</dbReference>
<dbReference type="eggNOG" id="KOG1605">
    <property type="taxonomic scope" value="Eukaryota"/>
</dbReference>